<dbReference type="AlphaFoldDB" id="U7V3R0"/>
<dbReference type="HOGENOM" id="CLU_116587_3_2_11"/>
<gene>
    <name evidence="2" type="ORF">HMPREF0742_01782</name>
</gene>
<comment type="caution">
    <text evidence="2">The sequence shown here is derived from an EMBL/GenBank/DDBJ whole genome shotgun (WGS) entry which is preliminary data.</text>
</comment>
<feature type="transmembrane region" description="Helical" evidence="1">
    <location>
        <begin position="53"/>
        <end position="74"/>
    </location>
</feature>
<sequence>MRYTQSKQKSSARVRGAVKILSLQTVCARTRWGRRKKVTSSQSPDEGSAIVEFLGLGITLLIPIMYGVLTVFSLQASVMAAHSASAQVAQYVRELPKGQSLSQAQANELATLVAQDYGVAASDISVALSCSSSCGSNDTIRVDVSVNARLPLVPIGNGVVPVSSYSMSWGS</sequence>
<keyword evidence="1" id="KW-0812">Transmembrane</keyword>
<dbReference type="RefSeq" id="WP_023134030.1">
    <property type="nucleotide sequence ID" value="NZ_KI518032.1"/>
</dbReference>
<reference evidence="2 3" key="1">
    <citation type="submission" date="2013-08" db="EMBL/GenBank/DDBJ databases">
        <authorList>
            <person name="Weinstock G."/>
            <person name="Sodergren E."/>
            <person name="Wylie T."/>
            <person name="Fulton L."/>
            <person name="Fulton R."/>
            <person name="Fronick C."/>
            <person name="O'Laughlin M."/>
            <person name="Godfrey J."/>
            <person name="Miner T."/>
            <person name="Herter B."/>
            <person name="Appelbaum E."/>
            <person name="Cordes M."/>
            <person name="Lek S."/>
            <person name="Wollam A."/>
            <person name="Pepin K.H."/>
            <person name="Palsikar V.B."/>
            <person name="Mitreva M."/>
            <person name="Wilson R.K."/>
        </authorList>
    </citation>
    <scope>NUCLEOTIDE SEQUENCE [LARGE SCALE GENOMIC DNA]</scope>
    <source>
        <strain evidence="2 3">F0184</strain>
    </source>
</reference>
<keyword evidence="1" id="KW-1133">Transmembrane helix</keyword>
<name>U7V3R0_9MICC</name>
<dbReference type="EMBL" id="AXZG01000053">
    <property type="protein sequence ID" value="ERT65393.1"/>
    <property type="molecule type" value="Genomic_DNA"/>
</dbReference>
<keyword evidence="1" id="KW-0472">Membrane</keyword>
<dbReference type="PATRIC" id="fig|888019.4.peg.1502"/>
<dbReference type="Proteomes" id="UP000017174">
    <property type="component" value="Unassembled WGS sequence"/>
</dbReference>
<organism evidence="2 3">
    <name type="scientific">Rothia aeria F0184</name>
    <dbReference type="NCBI Taxonomy" id="888019"/>
    <lineage>
        <taxon>Bacteria</taxon>
        <taxon>Bacillati</taxon>
        <taxon>Actinomycetota</taxon>
        <taxon>Actinomycetes</taxon>
        <taxon>Micrococcales</taxon>
        <taxon>Micrococcaceae</taxon>
        <taxon>Rothia</taxon>
    </lineage>
</organism>
<evidence type="ECO:0000256" key="1">
    <source>
        <dbReference type="SAM" id="Phobius"/>
    </source>
</evidence>
<evidence type="ECO:0000313" key="3">
    <source>
        <dbReference type="Proteomes" id="UP000017174"/>
    </source>
</evidence>
<evidence type="ECO:0008006" key="4">
    <source>
        <dbReference type="Google" id="ProtNLM"/>
    </source>
</evidence>
<accession>U7V3R0</accession>
<proteinExistence type="predicted"/>
<evidence type="ECO:0000313" key="2">
    <source>
        <dbReference type="EMBL" id="ERT65393.1"/>
    </source>
</evidence>
<protein>
    <recommendedName>
        <fullName evidence="4">TadE-like protein</fullName>
    </recommendedName>
</protein>